<sequence length="496" mass="56670">MASLVPTFFLLAAALSSLTFAYAANNNNNNSCPNYEYIFQVGDSLADTGNRFRISNVKSSYRADHFPYGEKFFGKPTGRFSDGRLVIDYIAMSLKLPLLNPYMVKEANFSHGVNCAVGGATVLNDPFYVAKNITTAKDNRPLRSQLRWLTTYLKTTCHTRQKCSKVLGKSLFMFGEFGGNDYYLAFSEGKSIDEAKTFVPYIVKTIVKGIRQVIRYGAKRIVVPGNFPLGCFPYYLTMFSSLDYEDYDEFGCLKAYNELAMYHNDYLERALSILKLEYSNVAIIYIDYYAAVKSILERPSYFGFNKKSILKTCCGIGGQYNYDDDILCGTSKVQACSDSAKYLHWDGVHLTEKAYYYVAERVINGISSKEFQFSPIQAETFQVTNNMMHLLQNKGLFFGSYIEDPQQHLKNFLSICVTQRHPNVTPEAIRLLLFPFTMTREAQTWLNSLPINSMATWVELVKQFLNKFYPPNKTARQIYEILQFRKKATETLQEIC</sequence>
<accession>A0AC58T4S2</accession>
<organism evidence="1 2">
    <name type="scientific">Nicotiana tabacum</name>
    <name type="common">Common tobacco</name>
    <dbReference type="NCBI Taxonomy" id="4097"/>
    <lineage>
        <taxon>Eukaryota</taxon>
        <taxon>Viridiplantae</taxon>
        <taxon>Streptophyta</taxon>
        <taxon>Embryophyta</taxon>
        <taxon>Tracheophyta</taxon>
        <taxon>Spermatophyta</taxon>
        <taxon>Magnoliopsida</taxon>
        <taxon>eudicotyledons</taxon>
        <taxon>Gunneridae</taxon>
        <taxon>Pentapetalae</taxon>
        <taxon>asterids</taxon>
        <taxon>lamiids</taxon>
        <taxon>Solanales</taxon>
        <taxon>Solanaceae</taxon>
        <taxon>Nicotianoideae</taxon>
        <taxon>Nicotianeae</taxon>
        <taxon>Nicotiana</taxon>
    </lineage>
</organism>
<reference evidence="1" key="1">
    <citation type="journal article" date="2014" name="Nat. Commun.">
        <title>The tobacco genome sequence and its comparison with those of tomato and potato.</title>
        <authorList>
            <person name="Sierro N."/>
            <person name="Battey J.N."/>
            <person name="Ouadi S."/>
            <person name="Bakaher N."/>
            <person name="Bovet L."/>
            <person name="Willig A."/>
            <person name="Goepfert S."/>
            <person name="Peitsch M.C."/>
            <person name="Ivanov N.V."/>
        </authorList>
    </citation>
    <scope>NUCLEOTIDE SEQUENCE [LARGE SCALE GENOMIC DNA]</scope>
</reference>
<evidence type="ECO:0000313" key="1">
    <source>
        <dbReference type="Proteomes" id="UP000790787"/>
    </source>
</evidence>
<name>A0AC58T4S2_TOBAC</name>
<keyword evidence="1" id="KW-1185">Reference proteome</keyword>
<dbReference type="Proteomes" id="UP000790787">
    <property type="component" value="Chromosome 18"/>
</dbReference>
<proteinExistence type="predicted"/>
<gene>
    <name evidence="2" type="primary">LOC142172500</name>
</gene>
<protein>
    <submittedName>
        <fullName evidence="2">Acetylajmalan esterase-like</fullName>
    </submittedName>
</protein>
<reference evidence="2" key="2">
    <citation type="submission" date="2025-08" db="UniProtKB">
        <authorList>
            <consortium name="RefSeq"/>
        </authorList>
    </citation>
    <scope>IDENTIFICATION</scope>
    <source>
        <tissue evidence="2">Leaf</tissue>
    </source>
</reference>
<dbReference type="RefSeq" id="XP_075092232.1">
    <property type="nucleotide sequence ID" value="XM_075236131.1"/>
</dbReference>
<evidence type="ECO:0000313" key="2">
    <source>
        <dbReference type="RefSeq" id="XP_075092232.1"/>
    </source>
</evidence>